<comment type="caution">
    <text evidence="6">The sequence shown here is derived from an EMBL/GenBank/DDBJ whole genome shotgun (WGS) entry which is preliminary data.</text>
</comment>
<evidence type="ECO:0000256" key="5">
    <source>
        <dbReference type="ARBA" id="ARBA00023186"/>
    </source>
</evidence>
<comment type="similarity">
    <text evidence="2">Belongs to the ATP12 family.</text>
</comment>
<keyword evidence="3" id="KW-0809">Transit peptide</keyword>
<dbReference type="InterPro" id="IPR023335">
    <property type="entry name" value="ATP12_ortho_dom_sf"/>
</dbReference>
<dbReference type="InterPro" id="IPR011419">
    <property type="entry name" value="ATP12_ATP_synth-F1-assembly"/>
</dbReference>
<dbReference type="GO" id="GO:0005739">
    <property type="term" value="C:mitochondrion"/>
    <property type="evidence" value="ECO:0007669"/>
    <property type="project" value="UniProtKB-SubCell"/>
</dbReference>
<evidence type="ECO:0000256" key="2">
    <source>
        <dbReference type="ARBA" id="ARBA00008231"/>
    </source>
</evidence>
<evidence type="ECO:0000256" key="3">
    <source>
        <dbReference type="ARBA" id="ARBA00022946"/>
    </source>
</evidence>
<dbReference type="AlphaFoldDB" id="A0AAV1YTT9"/>
<dbReference type="Gene3D" id="3.30.2180.10">
    <property type="entry name" value="ATP12-like"/>
    <property type="match status" value="1"/>
</dbReference>
<keyword evidence="7" id="KW-1185">Reference proteome</keyword>
<gene>
    <name evidence="6" type="ORF">LARSCL_LOCUS940</name>
</gene>
<organism evidence="6 7">
    <name type="scientific">Larinioides sclopetarius</name>
    <dbReference type="NCBI Taxonomy" id="280406"/>
    <lineage>
        <taxon>Eukaryota</taxon>
        <taxon>Metazoa</taxon>
        <taxon>Ecdysozoa</taxon>
        <taxon>Arthropoda</taxon>
        <taxon>Chelicerata</taxon>
        <taxon>Arachnida</taxon>
        <taxon>Araneae</taxon>
        <taxon>Araneomorphae</taxon>
        <taxon>Entelegynae</taxon>
        <taxon>Araneoidea</taxon>
        <taxon>Araneidae</taxon>
        <taxon>Larinioides</taxon>
    </lineage>
</organism>
<evidence type="ECO:0008006" key="8">
    <source>
        <dbReference type="Google" id="ProtNLM"/>
    </source>
</evidence>
<dbReference type="PANTHER" id="PTHR21013">
    <property type="entry name" value="ATP SYNTHASE MITOCHONDRIAL F1 COMPLEX ASSEMBLY FACTOR 2/ATP12 PROTEIN, MITOCHONDRIAL PRECURSOR"/>
    <property type="match status" value="1"/>
</dbReference>
<dbReference type="SUPFAM" id="SSF160909">
    <property type="entry name" value="ATP12-like"/>
    <property type="match status" value="1"/>
</dbReference>
<dbReference type="Gene3D" id="1.10.3580.10">
    <property type="entry name" value="ATP12 ATPase"/>
    <property type="match status" value="1"/>
</dbReference>
<dbReference type="PANTHER" id="PTHR21013:SF10">
    <property type="entry name" value="ATP SYNTHASE MITOCHONDRIAL F1 COMPLEX ASSEMBLY FACTOR 2"/>
    <property type="match status" value="1"/>
</dbReference>
<keyword evidence="4" id="KW-0496">Mitochondrion</keyword>
<dbReference type="GO" id="GO:0033615">
    <property type="term" value="P:mitochondrial proton-transporting ATP synthase complex assembly"/>
    <property type="evidence" value="ECO:0007669"/>
    <property type="project" value="TreeGrafter"/>
</dbReference>
<dbReference type="Proteomes" id="UP001497382">
    <property type="component" value="Unassembled WGS sequence"/>
</dbReference>
<comment type="subcellular location">
    <subcellularLocation>
        <location evidence="1">Mitochondrion</location>
    </subcellularLocation>
</comment>
<keyword evidence="5" id="KW-0143">Chaperone</keyword>
<reference evidence="6 7" key="1">
    <citation type="submission" date="2024-04" db="EMBL/GenBank/DDBJ databases">
        <authorList>
            <person name="Rising A."/>
            <person name="Reimegard J."/>
            <person name="Sonavane S."/>
            <person name="Akerstrom W."/>
            <person name="Nylinder S."/>
            <person name="Hedman E."/>
            <person name="Kallberg Y."/>
        </authorList>
    </citation>
    <scope>NUCLEOTIDE SEQUENCE [LARGE SCALE GENOMIC DNA]</scope>
</reference>
<accession>A0AAV1YTT9</accession>
<evidence type="ECO:0000313" key="7">
    <source>
        <dbReference type="Proteomes" id="UP001497382"/>
    </source>
</evidence>
<dbReference type="EMBL" id="CAXIEN010000005">
    <property type="protein sequence ID" value="CAL1262340.1"/>
    <property type="molecule type" value="Genomic_DNA"/>
</dbReference>
<protein>
    <recommendedName>
        <fullName evidence="8">ATP synthase mitochondrial F1 complex assembly factor 2</fullName>
    </recommendedName>
</protein>
<sequence>MSSVARSVIRKFFTIRNVPIKKTLCRHYPAPVKRFYRSVHVSESDGKYEISLDKRKLKTPTGTLLQLPNEALAAAVATEWDLQQKVIQRHNMHITALCNTAIDNPCHQNPENIVDSVLQYLSSDTLCFRSSDPPNLAKLQKEKWDPLLKWFENRYRVKISFSEDVSTNPVPDETLYQLRKHLLSYSQWCLIGINFAAESLKSLILTLAVINHVIDVEKAVELSRLETVFQIQNWGSVEWAHDVDEVQLKARVAAGALFTYLNEGSTDLIEKDASKKMKTAC</sequence>
<dbReference type="Pfam" id="PF07542">
    <property type="entry name" value="ATP12"/>
    <property type="match status" value="1"/>
</dbReference>
<evidence type="ECO:0000313" key="6">
    <source>
        <dbReference type="EMBL" id="CAL1262340.1"/>
    </source>
</evidence>
<name>A0AAV1YTT9_9ARAC</name>
<dbReference type="InterPro" id="IPR042272">
    <property type="entry name" value="ATP12_ATP_synth-F1-assembly_N"/>
</dbReference>
<proteinExistence type="inferred from homology"/>
<evidence type="ECO:0000256" key="1">
    <source>
        <dbReference type="ARBA" id="ARBA00004173"/>
    </source>
</evidence>
<evidence type="ECO:0000256" key="4">
    <source>
        <dbReference type="ARBA" id="ARBA00023128"/>
    </source>
</evidence>